<keyword evidence="3" id="KW-0175">Coiled coil</keyword>
<dbReference type="GO" id="GO:0046872">
    <property type="term" value="F:metal ion binding"/>
    <property type="evidence" value="ECO:0007669"/>
    <property type="project" value="UniProtKB-KW"/>
</dbReference>
<organism evidence="5 6">
    <name type="scientific">Muiribacterium halophilum</name>
    <dbReference type="NCBI Taxonomy" id="2053465"/>
    <lineage>
        <taxon>Bacteria</taxon>
        <taxon>Candidatus Muiribacteriota</taxon>
        <taxon>Candidatus Muiribacteriia</taxon>
        <taxon>Candidatus Muiribacteriales</taxon>
        <taxon>Candidatus Muiribacteriaceae</taxon>
        <taxon>Candidatus Muiribacterium</taxon>
    </lineage>
</organism>
<dbReference type="Gene3D" id="3.10.180.10">
    <property type="entry name" value="2,3-Dihydroxybiphenyl 1,2-Dioxygenase, domain 1"/>
    <property type="match status" value="1"/>
</dbReference>
<dbReference type="InterPro" id="IPR017515">
    <property type="entry name" value="MeMalonyl-CoA_epimerase"/>
</dbReference>
<dbReference type="PANTHER" id="PTHR43048:SF3">
    <property type="entry name" value="METHYLMALONYL-COA EPIMERASE, MITOCHONDRIAL"/>
    <property type="match status" value="1"/>
</dbReference>
<feature type="domain" description="VOC" evidence="4">
    <location>
        <begin position="2"/>
        <end position="128"/>
    </location>
</feature>
<keyword evidence="2" id="KW-0479">Metal-binding</keyword>
<dbReference type="AlphaFoldDB" id="A0A2N5ZF37"/>
<evidence type="ECO:0000313" key="5">
    <source>
        <dbReference type="EMBL" id="PLX17275.1"/>
    </source>
</evidence>
<evidence type="ECO:0000256" key="2">
    <source>
        <dbReference type="ARBA" id="ARBA00022723"/>
    </source>
</evidence>
<feature type="coiled-coil region" evidence="3">
    <location>
        <begin position="72"/>
        <end position="99"/>
    </location>
</feature>
<comment type="similarity">
    <text evidence="1">Belongs to the methylmalonyl-CoA epimerase family.</text>
</comment>
<dbReference type="GO" id="GO:0046491">
    <property type="term" value="P:L-methylmalonyl-CoA metabolic process"/>
    <property type="evidence" value="ECO:0007669"/>
    <property type="project" value="TreeGrafter"/>
</dbReference>
<evidence type="ECO:0000259" key="4">
    <source>
        <dbReference type="PROSITE" id="PS51819"/>
    </source>
</evidence>
<evidence type="ECO:0000256" key="3">
    <source>
        <dbReference type="SAM" id="Coils"/>
    </source>
</evidence>
<dbReference type="EMBL" id="PKTG01000091">
    <property type="protein sequence ID" value="PLX17275.1"/>
    <property type="molecule type" value="Genomic_DNA"/>
</dbReference>
<dbReference type="PROSITE" id="PS51819">
    <property type="entry name" value="VOC"/>
    <property type="match status" value="1"/>
</dbReference>
<evidence type="ECO:0000313" key="6">
    <source>
        <dbReference type="Proteomes" id="UP000234857"/>
    </source>
</evidence>
<sequence length="131" mass="14505">MKIDHVGIAVKDIQEAAKVYEAIGVRMEHTEELQGMKVGFLQVGESSIELLQSITPDSSPIGKFIEKKGEGIHHIAIYAENIEQKLKELEEKGFRLIDKTPRSGAHGKKVAFLHPKSTNGVLLELCEKGDE</sequence>
<dbReference type="NCBIfam" id="TIGR03081">
    <property type="entry name" value="metmalonyl_epim"/>
    <property type="match status" value="1"/>
</dbReference>
<accession>A0A2N5ZF37</accession>
<dbReference type="InterPro" id="IPR037523">
    <property type="entry name" value="VOC_core"/>
</dbReference>
<name>A0A2N5ZF37_MUIH1</name>
<proteinExistence type="inferred from homology"/>
<dbReference type="CDD" id="cd07249">
    <property type="entry name" value="MMCE"/>
    <property type="match status" value="1"/>
</dbReference>
<evidence type="ECO:0000256" key="1">
    <source>
        <dbReference type="ARBA" id="ARBA00009308"/>
    </source>
</evidence>
<dbReference type="InterPro" id="IPR029068">
    <property type="entry name" value="Glyas_Bleomycin-R_OHBP_Dase"/>
</dbReference>
<dbReference type="SUPFAM" id="SSF54593">
    <property type="entry name" value="Glyoxalase/Bleomycin resistance protein/Dihydroxybiphenyl dioxygenase"/>
    <property type="match status" value="1"/>
</dbReference>
<dbReference type="GO" id="GO:0004493">
    <property type="term" value="F:methylmalonyl-CoA epimerase activity"/>
    <property type="evidence" value="ECO:0007669"/>
    <property type="project" value="TreeGrafter"/>
</dbReference>
<dbReference type="PANTHER" id="PTHR43048">
    <property type="entry name" value="METHYLMALONYL-COA EPIMERASE"/>
    <property type="match status" value="1"/>
</dbReference>
<protein>
    <submittedName>
        <fullName evidence="5">Methylmalonyl-CoA epimerase</fullName>
    </submittedName>
</protein>
<comment type="caution">
    <text evidence="5">The sequence shown here is derived from an EMBL/GenBank/DDBJ whole genome shotgun (WGS) entry which is preliminary data.</text>
</comment>
<dbReference type="Pfam" id="PF13669">
    <property type="entry name" value="Glyoxalase_4"/>
    <property type="match status" value="1"/>
</dbReference>
<reference evidence="5 6" key="1">
    <citation type="submission" date="2017-11" db="EMBL/GenBank/DDBJ databases">
        <title>Genome-resolved metagenomics identifies genetic mobility, metabolic interactions, and unexpected diversity in perchlorate-reducing communities.</title>
        <authorList>
            <person name="Barnum T.P."/>
            <person name="Figueroa I.A."/>
            <person name="Carlstrom C.I."/>
            <person name="Lucas L.N."/>
            <person name="Engelbrektson A.L."/>
            <person name="Coates J.D."/>
        </authorList>
    </citation>
    <scope>NUCLEOTIDE SEQUENCE [LARGE SCALE GENOMIC DNA]</scope>
    <source>
        <strain evidence="5">BM706</strain>
    </source>
</reference>
<gene>
    <name evidence="5" type="primary">mce</name>
    <name evidence="5" type="ORF">C0601_07955</name>
</gene>
<dbReference type="Proteomes" id="UP000234857">
    <property type="component" value="Unassembled WGS sequence"/>
</dbReference>
<dbReference type="InterPro" id="IPR051785">
    <property type="entry name" value="MMCE/EMCE_epimerase"/>
</dbReference>